<comment type="caution">
    <text evidence="15">The sequence shown here is derived from an EMBL/GenBank/DDBJ whole genome shotgun (WGS) entry which is preliminary data.</text>
</comment>
<dbReference type="Pfam" id="PF00593">
    <property type="entry name" value="TonB_dep_Rec_b-barrel"/>
    <property type="match status" value="1"/>
</dbReference>
<evidence type="ECO:0000313" key="16">
    <source>
        <dbReference type="Proteomes" id="UP001597216"/>
    </source>
</evidence>
<dbReference type="PANTHER" id="PTHR32552:SF81">
    <property type="entry name" value="TONB-DEPENDENT OUTER MEMBRANE RECEPTOR"/>
    <property type="match status" value="1"/>
</dbReference>
<evidence type="ECO:0000256" key="9">
    <source>
        <dbReference type="ARBA" id="ARBA00023136"/>
    </source>
</evidence>
<evidence type="ECO:0000256" key="10">
    <source>
        <dbReference type="ARBA" id="ARBA00023237"/>
    </source>
</evidence>
<keyword evidence="16" id="KW-1185">Reference proteome</keyword>
<sequence>MILAATAAPAWAAADTDTTVGEVVVTAQKREQNLQDVPAAVSAFGESQLQAQSVGSLTDLSAKSPNVVLAPVGAYPYASAFYIRGLGFADVESTFEPSVGVELNGVYLARNSGALQDMFDIASVEILRGPQGTLYGRNTIGGVVSVKTKRAAPGQAFGGQVQGTLGDNGRQEARVGLDLPVHETVGLRLSGLYKSYKGYNHNLTTGRREGDNEVLSGRATLSFEPNDQFDATLVADFDHEKGSGASFRNASLPGQVYYNLSPDTGSPVFSAAQRAKASDVRNVYGNTPVVAKINTWGLALTMNYDTALGTLTSVTGYREFEDTVQSDYDGTAVNFFLALREQTHQQFSQELRLGGEVGKVTYVVGAYYLNQSYDITNTQSGLIYSGARVAQVASQENAGWALFGQFDWAATEKLTLTAGGRYSFEEKEFRNRPLFFPASRTYSSDWDNFSPKLGANYKFSDDLMAYASWSKGFRSGGYNGRAASYTSAGPYGAETVDSIEAGLKIDLLERRVRLNGAVFSATYKNMQTGAQGLTSSGVYESIVTNAGKAKIDGAEAEAILALGGGWRVNANLAYLDARFDKNFTDLTSDGINNPTNNADLPMIYAPEWSGSFGVTYETETPYGQLTANANAVYTDDMYTSGGVINRTSNVQVRPANTLYDATLSLSNDAGWRIAVWGKNLTDEDVINNTFGLGALGELRIYQPPRTYGVEFGYKF</sequence>
<keyword evidence="2 11" id="KW-0813">Transport</keyword>
<dbReference type="PROSITE" id="PS52016">
    <property type="entry name" value="TONB_DEPENDENT_REC_3"/>
    <property type="match status" value="1"/>
</dbReference>
<dbReference type="Proteomes" id="UP001597216">
    <property type="component" value="Unassembled WGS sequence"/>
</dbReference>
<dbReference type="Pfam" id="PF07715">
    <property type="entry name" value="Plug"/>
    <property type="match status" value="1"/>
</dbReference>
<feature type="domain" description="TonB-dependent receptor plug" evidence="14">
    <location>
        <begin position="34"/>
        <end position="143"/>
    </location>
</feature>
<dbReference type="InterPro" id="IPR039426">
    <property type="entry name" value="TonB-dep_rcpt-like"/>
</dbReference>
<evidence type="ECO:0000256" key="12">
    <source>
        <dbReference type="RuleBase" id="RU003357"/>
    </source>
</evidence>
<accession>A0ABW3T1Z5</accession>
<dbReference type="PANTHER" id="PTHR32552">
    <property type="entry name" value="FERRICHROME IRON RECEPTOR-RELATED"/>
    <property type="match status" value="1"/>
</dbReference>
<keyword evidence="6" id="KW-0408">Iron</keyword>
<evidence type="ECO:0000256" key="5">
    <source>
        <dbReference type="ARBA" id="ARBA00022692"/>
    </source>
</evidence>
<dbReference type="InterPro" id="IPR000531">
    <property type="entry name" value="Beta-barrel_TonB"/>
</dbReference>
<keyword evidence="5 11" id="KW-0812">Transmembrane</keyword>
<keyword evidence="15" id="KW-0675">Receptor</keyword>
<dbReference type="Gene3D" id="2.40.170.20">
    <property type="entry name" value="TonB-dependent receptor, beta-barrel domain"/>
    <property type="match status" value="1"/>
</dbReference>
<keyword evidence="9 11" id="KW-0472">Membrane</keyword>
<evidence type="ECO:0000256" key="6">
    <source>
        <dbReference type="ARBA" id="ARBA00023004"/>
    </source>
</evidence>
<dbReference type="InterPro" id="IPR012910">
    <property type="entry name" value="Plug_dom"/>
</dbReference>
<evidence type="ECO:0000256" key="7">
    <source>
        <dbReference type="ARBA" id="ARBA00023065"/>
    </source>
</evidence>
<keyword evidence="8 12" id="KW-0798">TonB box</keyword>
<reference evidence="16" key="1">
    <citation type="journal article" date="2019" name="Int. J. Syst. Evol. Microbiol.">
        <title>The Global Catalogue of Microorganisms (GCM) 10K type strain sequencing project: providing services to taxonomists for standard genome sequencing and annotation.</title>
        <authorList>
            <consortium name="The Broad Institute Genomics Platform"/>
            <consortium name="The Broad Institute Genome Sequencing Center for Infectious Disease"/>
            <person name="Wu L."/>
            <person name="Ma J."/>
        </authorList>
    </citation>
    <scope>NUCLEOTIDE SEQUENCE [LARGE SCALE GENOMIC DNA]</scope>
    <source>
        <strain evidence="16">CCUG 55074</strain>
    </source>
</reference>
<evidence type="ECO:0000259" key="14">
    <source>
        <dbReference type="Pfam" id="PF07715"/>
    </source>
</evidence>
<keyword evidence="4" id="KW-0410">Iron transport</keyword>
<evidence type="ECO:0000256" key="3">
    <source>
        <dbReference type="ARBA" id="ARBA00022452"/>
    </source>
</evidence>
<dbReference type="RefSeq" id="WP_377353508.1">
    <property type="nucleotide sequence ID" value="NZ_JBHTLQ010000019.1"/>
</dbReference>
<evidence type="ECO:0000313" key="15">
    <source>
        <dbReference type="EMBL" id="MFD1190953.1"/>
    </source>
</evidence>
<proteinExistence type="inferred from homology"/>
<protein>
    <submittedName>
        <fullName evidence="15">TonB-dependent receptor</fullName>
    </submittedName>
</protein>
<keyword evidence="3 11" id="KW-1134">Transmembrane beta strand</keyword>
<evidence type="ECO:0000256" key="2">
    <source>
        <dbReference type="ARBA" id="ARBA00022448"/>
    </source>
</evidence>
<dbReference type="EMBL" id="JBHTLQ010000019">
    <property type="protein sequence ID" value="MFD1190953.1"/>
    <property type="molecule type" value="Genomic_DNA"/>
</dbReference>
<evidence type="ECO:0000259" key="13">
    <source>
        <dbReference type="Pfam" id="PF00593"/>
    </source>
</evidence>
<dbReference type="SUPFAM" id="SSF56935">
    <property type="entry name" value="Porins"/>
    <property type="match status" value="1"/>
</dbReference>
<organism evidence="15 16">
    <name type="scientific">Phenylobacterium conjunctum</name>
    <dbReference type="NCBI Taxonomy" id="1298959"/>
    <lineage>
        <taxon>Bacteria</taxon>
        <taxon>Pseudomonadati</taxon>
        <taxon>Pseudomonadota</taxon>
        <taxon>Alphaproteobacteria</taxon>
        <taxon>Caulobacterales</taxon>
        <taxon>Caulobacteraceae</taxon>
        <taxon>Phenylobacterium</taxon>
    </lineage>
</organism>
<gene>
    <name evidence="15" type="ORF">ACFQ27_10215</name>
</gene>
<dbReference type="InterPro" id="IPR036942">
    <property type="entry name" value="Beta-barrel_TonB_sf"/>
</dbReference>
<feature type="domain" description="TonB-dependent receptor-like beta-barrel" evidence="13">
    <location>
        <begin position="248"/>
        <end position="680"/>
    </location>
</feature>
<keyword evidence="7" id="KW-0406">Ion transport</keyword>
<evidence type="ECO:0000256" key="8">
    <source>
        <dbReference type="ARBA" id="ARBA00023077"/>
    </source>
</evidence>
<comment type="similarity">
    <text evidence="11 12">Belongs to the TonB-dependent receptor family.</text>
</comment>
<dbReference type="CDD" id="cd01347">
    <property type="entry name" value="ligand_gated_channel"/>
    <property type="match status" value="1"/>
</dbReference>
<evidence type="ECO:0000256" key="4">
    <source>
        <dbReference type="ARBA" id="ARBA00022496"/>
    </source>
</evidence>
<evidence type="ECO:0000256" key="1">
    <source>
        <dbReference type="ARBA" id="ARBA00004571"/>
    </source>
</evidence>
<comment type="subcellular location">
    <subcellularLocation>
        <location evidence="1 11">Cell outer membrane</location>
        <topology evidence="1 11">Multi-pass membrane protein</topology>
    </subcellularLocation>
</comment>
<evidence type="ECO:0000256" key="11">
    <source>
        <dbReference type="PROSITE-ProRule" id="PRU01360"/>
    </source>
</evidence>
<keyword evidence="10 11" id="KW-0998">Cell outer membrane</keyword>
<name>A0ABW3T1Z5_9CAUL</name>